<dbReference type="Proteomes" id="UP000237438">
    <property type="component" value="Unassembled WGS sequence"/>
</dbReference>
<gene>
    <name evidence="1" type="ORF">EPUL_001886</name>
</gene>
<dbReference type="AlphaFoldDB" id="A0A2S4Q098"/>
<protein>
    <submittedName>
        <fullName evidence="1">Uncharacterized protein</fullName>
    </submittedName>
</protein>
<comment type="caution">
    <text evidence="1">The sequence shown here is derived from an EMBL/GenBank/DDBJ whole genome shotgun (WGS) entry which is preliminary data.</text>
</comment>
<sequence>MLWRGLPDISGQCFEHQLAQSLVEILFLKRGARLAGSTVHNLPHPWNNESQIWVPDQVTWEQMLRMEKSDPPATFRSNLWHVITYDIIEAMEIQIEPTAGKTSMSALHLSRGSELVKLNEKTEIMASSGVKENFRLASNDLDYPGPSENLSDEPLCYNDPPPLAGPIEDELNNTTDDAAQRVTEVKLKFGSIASILDYYSSQATSPHMLVKQDIALKDFSDEILLVAKRHFEAYVKDNKFSVCPLPKTGESAALKEEISSTSLLSNVIIENAPLWISYRIQIVPRNYDTLTEDLEHQLIPDTTMALSDALTAAIGITPISIIPSQENDTSPKTSSTSWIVRFSEAL</sequence>
<evidence type="ECO:0000313" key="2">
    <source>
        <dbReference type="Proteomes" id="UP000237438"/>
    </source>
</evidence>
<name>A0A2S4Q098_9PEZI</name>
<dbReference type="EMBL" id="PEDP01000085">
    <property type="protein sequence ID" value="POS87676.1"/>
    <property type="molecule type" value="Genomic_DNA"/>
</dbReference>
<evidence type="ECO:0000313" key="1">
    <source>
        <dbReference type="EMBL" id="POS87676.1"/>
    </source>
</evidence>
<organism evidence="1 2">
    <name type="scientific">Erysiphe pulchra</name>
    <dbReference type="NCBI Taxonomy" id="225359"/>
    <lineage>
        <taxon>Eukaryota</taxon>
        <taxon>Fungi</taxon>
        <taxon>Dikarya</taxon>
        <taxon>Ascomycota</taxon>
        <taxon>Pezizomycotina</taxon>
        <taxon>Leotiomycetes</taxon>
        <taxon>Erysiphales</taxon>
        <taxon>Erysiphaceae</taxon>
        <taxon>Erysiphe</taxon>
    </lineage>
</organism>
<reference evidence="1 2" key="1">
    <citation type="submission" date="2017-10" db="EMBL/GenBank/DDBJ databases">
        <title>Development of genomic resources for the powdery mildew, Erysiphe pulchra.</title>
        <authorList>
            <person name="Wadl P.A."/>
            <person name="Mack B.M."/>
            <person name="Moore G."/>
            <person name="Beltz S.B."/>
        </authorList>
    </citation>
    <scope>NUCLEOTIDE SEQUENCE [LARGE SCALE GENOMIC DNA]</scope>
    <source>
        <strain evidence="1">Cflorida</strain>
    </source>
</reference>
<proteinExistence type="predicted"/>
<accession>A0A2S4Q098</accession>
<keyword evidence="2" id="KW-1185">Reference proteome</keyword>